<dbReference type="Proteomes" id="UP001230268">
    <property type="component" value="Unassembled WGS sequence"/>
</dbReference>
<comment type="caution">
    <text evidence="3">The sequence shown here is derived from an EMBL/GenBank/DDBJ whole genome shotgun (WGS) entry which is preliminary data.</text>
</comment>
<feature type="domain" description="C3H1-type" evidence="2">
    <location>
        <begin position="15"/>
        <end position="42"/>
    </location>
</feature>
<dbReference type="GO" id="GO:0008270">
    <property type="term" value="F:zinc ion binding"/>
    <property type="evidence" value="ECO:0007669"/>
    <property type="project" value="UniProtKB-KW"/>
</dbReference>
<dbReference type="EMBL" id="JAVEPI010000002">
    <property type="protein sequence ID" value="KAK1443925.1"/>
    <property type="molecule type" value="Genomic_DNA"/>
</dbReference>
<name>A0AAD8PEL8_BABGI</name>
<dbReference type="PROSITE" id="PS50103">
    <property type="entry name" value="ZF_C3H1"/>
    <property type="match status" value="3"/>
</dbReference>
<dbReference type="AlphaFoldDB" id="A0AAD8PEL8"/>
<accession>A0AAD8PEL8</accession>
<feature type="zinc finger region" description="C3H1-type" evidence="1">
    <location>
        <begin position="15"/>
        <end position="42"/>
    </location>
</feature>
<reference evidence="3" key="1">
    <citation type="submission" date="2023-08" db="EMBL/GenBank/DDBJ databases">
        <title>Draft sequence of the Babesia gibsoni genome.</title>
        <authorList>
            <person name="Yamagishi J.Y."/>
            <person name="Xuan X.X."/>
        </authorList>
    </citation>
    <scope>NUCLEOTIDE SEQUENCE</scope>
    <source>
        <strain evidence="3">Azabu</strain>
    </source>
</reference>
<feature type="zinc finger region" description="C3H1-type" evidence="1">
    <location>
        <begin position="58"/>
        <end position="93"/>
    </location>
</feature>
<protein>
    <recommendedName>
        <fullName evidence="2">C3H1-type domain-containing protein</fullName>
    </recommendedName>
</protein>
<evidence type="ECO:0000313" key="3">
    <source>
        <dbReference type="EMBL" id="KAK1443925.1"/>
    </source>
</evidence>
<feature type="domain" description="C3H1-type" evidence="2">
    <location>
        <begin position="101"/>
        <end position="127"/>
    </location>
</feature>
<evidence type="ECO:0000256" key="1">
    <source>
        <dbReference type="PROSITE-ProRule" id="PRU00723"/>
    </source>
</evidence>
<evidence type="ECO:0000259" key="2">
    <source>
        <dbReference type="PROSITE" id="PS50103"/>
    </source>
</evidence>
<gene>
    <name evidence="3" type="ORF">BgAZ_208010</name>
</gene>
<evidence type="ECO:0000313" key="4">
    <source>
        <dbReference type="Proteomes" id="UP001230268"/>
    </source>
</evidence>
<proteinExistence type="predicted"/>
<keyword evidence="1" id="KW-0863">Zinc-finger</keyword>
<sequence>MSNYKVLNKNSISCFRTKMCNSYVSGTCKFTAAKCLYSHCPICTRRCPFYLSDTSFIRYIPVLCKNIVFGPNFEVIAFNCPYGNDCIYSHCLDELLYHPNFYKTIACKDLLEGSCKNPFCPFVHKKSEQRALKHYKVPFSKGIEIPPIKYITLVNRMIHSKGNSEFSKRHAILPKHENLSTSCSSTLKDDFEIEEENDITT</sequence>
<keyword evidence="4" id="KW-1185">Reference proteome</keyword>
<organism evidence="3 4">
    <name type="scientific">Babesia gibsoni</name>
    <dbReference type="NCBI Taxonomy" id="33632"/>
    <lineage>
        <taxon>Eukaryota</taxon>
        <taxon>Sar</taxon>
        <taxon>Alveolata</taxon>
        <taxon>Apicomplexa</taxon>
        <taxon>Aconoidasida</taxon>
        <taxon>Piroplasmida</taxon>
        <taxon>Babesiidae</taxon>
        <taxon>Babesia</taxon>
    </lineage>
</organism>
<feature type="domain" description="C3H1-type" evidence="2">
    <location>
        <begin position="58"/>
        <end position="93"/>
    </location>
</feature>
<keyword evidence="1" id="KW-0479">Metal-binding</keyword>
<feature type="zinc finger region" description="C3H1-type" evidence="1">
    <location>
        <begin position="101"/>
        <end position="127"/>
    </location>
</feature>
<dbReference type="InterPro" id="IPR000571">
    <property type="entry name" value="Znf_CCCH"/>
</dbReference>
<dbReference type="SMART" id="SM00356">
    <property type="entry name" value="ZnF_C3H1"/>
    <property type="match status" value="3"/>
</dbReference>
<keyword evidence="1" id="KW-0862">Zinc</keyword>
<dbReference type="Gene3D" id="3.30.1370.210">
    <property type="match status" value="1"/>
</dbReference>